<accession>E4ZY32</accession>
<dbReference type="HOGENOM" id="CLU_2527883_0_0_1"/>
<gene>
    <name evidence="1" type="ORF">LEMA_uP111960.1</name>
</gene>
<sequence length="84" mass="9349">MSACRGYARLASKCDGSISEPMWRIGSGRVKCCVMRCMSEVIATHVSDASMTPWSSCETREVFRPTCAASDWRHGDWGGWNLEV</sequence>
<proteinExistence type="predicted"/>
<dbReference type="AlphaFoldDB" id="E4ZY32"/>
<evidence type="ECO:0000313" key="1">
    <source>
        <dbReference type="EMBL" id="CBX96277.1"/>
    </source>
</evidence>
<dbReference type="EMBL" id="FP929128">
    <property type="protein sequence ID" value="CBX96277.1"/>
    <property type="molecule type" value="Genomic_DNA"/>
</dbReference>
<dbReference type="VEuPathDB" id="FungiDB:LEMA_uP111960.1"/>
<name>E4ZY32_LEPMJ</name>
<keyword evidence="2" id="KW-1185">Reference proteome</keyword>
<dbReference type="InParanoid" id="E4ZY32"/>
<reference evidence="2" key="1">
    <citation type="journal article" date="2011" name="Nat. Commun.">
        <title>Effector diversification within compartments of the Leptosphaeria maculans genome affected by Repeat-Induced Point mutations.</title>
        <authorList>
            <person name="Rouxel T."/>
            <person name="Grandaubert J."/>
            <person name="Hane J.K."/>
            <person name="Hoede C."/>
            <person name="van de Wouw A.P."/>
            <person name="Couloux A."/>
            <person name="Dominguez V."/>
            <person name="Anthouard V."/>
            <person name="Bally P."/>
            <person name="Bourras S."/>
            <person name="Cozijnsen A.J."/>
            <person name="Ciuffetti L.M."/>
            <person name="Degrave A."/>
            <person name="Dilmaghani A."/>
            <person name="Duret L."/>
            <person name="Fudal I."/>
            <person name="Goodwin S.B."/>
            <person name="Gout L."/>
            <person name="Glaser N."/>
            <person name="Linglin J."/>
            <person name="Kema G.H.J."/>
            <person name="Lapalu N."/>
            <person name="Lawrence C.B."/>
            <person name="May K."/>
            <person name="Meyer M."/>
            <person name="Ollivier B."/>
            <person name="Poulain J."/>
            <person name="Schoch C.L."/>
            <person name="Simon A."/>
            <person name="Spatafora J.W."/>
            <person name="Stachowiak A."/>
            <person name="Turgeon B.G."/>
            <person name="Tyler B.M."/>
            <person name="Vincent D."/>
            <person name="Weissenbach J."/>
            <person name="Amselem J."/>
            <person name="Quesneville H."/>
            <person name="Oliver R.P."/>
            <person name="Wincker P."/>
            <person name="Balesdent M.-H."/>
            <person name="Howlett B.J."/>
        </authorList>
    </citation>
    <scope>NUCLEOTIDE SEQUENCE [LARGE SCALE GENOMIC DNA]</scope>
    <source>
        <strain evidence="2">JN3 / isolate v23.1.3 / race Av1-4-5-6-7-8</strain>
    </source>
</reference>
<protein>
    <submittedName>
        <fullName evidence="1">Predicted protein</fullName>
    </submittedName>
</protein>
<organism evidence="2">
    <name type="scientific">Leptosphaeria maculans (strain JN3 / isolate v23.1.3 / race Av1-4-5-6-7-8)</name>
    <name type="common">Blackleg fungus</name>
    <name type="synonym">Phoma lingam</name>
    <dbReference type="NCBI Taxonomy" id="985895"/>
    <lineage>
        <taxon>Eukaryota</taxon>
        <taxon>Fungi</taxon>
        <taxon>Dikarya</taxon>
        <taxon>Ascomycota</taxon>
        <taxon>Pezizomycotina</taxon>
        <taxon>Dothideomycetes</taxon>
        <taxon>Pleosporomycetidae</taxon>
        <taxon>Pleosporales</taxon>
        <taxon>Pleosporineae</taxon>
        <taxon>Leptosphaeriaceae</taxon>
        <taxon>Plenodomus</taxon>
        <taxon>Plenodomus lingam/Leptosphaeria maculans species complex</taxon>
    </lineage>
</organism>
<evidence type="ECO:0000313" key="2">
    <source>
        <dbReference type="Proteomes" id="UP000002668"/>
    </source>
</evidence>
<dbReference type="Proteomes" id="UP000002668">
    <property type="component" value="Genome"/>
</dbReference>